<evidence type="ECO:0000256" key="1">
    <source>
        <dbReference type="SAM" id="MobiDB-lite"/>
    </source>
</evidence>
<feature type="compositionally biased region" description="Low complexity" evidence="1">
    <location>
        <begin position="44"/>
        <end position="54"/>
    </location>
</feature>
<proteinExistence type="predicted"/>
<feature type="compositionally biased region" description="Basic and acidic residues" evidence="1">
    <location>
        <begin position="59"/>
        <end position="68"/>
    </location>
</feature>
<evidence type="ECO:0000313" key="2">
    <source>
        <dbReference type="EMBL" id="OOK76028.1"/>
    </source>
</evidence>
<feature type="compositionally biased region" description="Polar residues" evidence="1">
    <location>
        <begin position="9"/>
        <end position="22"/>
    </location>
</feature>
<gene>
    <name evidence="2" type="ORF">BZL30_3942</name>
</gene>
<reference evidence="2 3" key="1">
    <citation type="submission" date="2017-02" db="EMBL/GenBank/DDBJ databases">
        <title>Complete genome sequences of Mycobacterium kansasii strains isolated from rhesus macaques.</title>
        <authorList>
            <person name="Panda A."/>
            <person name="Nagaraj S."/>
            <person name="Zhao X."/>
            <person name="Tettelin H."/>
            <person name="Detolla L.J."/>
        </authorList>
    </citation>
    <scope>NUCLEOTIDE SEQUENCE [LARGE SCALE GENOMIC DNA]</scope>
    <source>
        <strain evidence="2 3">11-3813</strain>
    </source>
</reference>
<feature type="compositionally biased region" description="Basic and acidic residues" evidence="1">
    <location>
        <begin position="83"/>
        <end position="93"/>
    </location>
</feature>
<comment type="caution">
    <text evidence="2">The sequence shown here is derived from an EMBL/GenBank/DDBJ whole genome shotgun (WGS) entry which is preliminary data.</text>
</comment>
<dbReference type="EMBL" id="MVBM01000003">
    <property type="protein sequence ID" value="OOK76028.1"/>
    <property type="molecule type" value="Genomic_DNA"/>
</dbReference>
<feature type="region of interest" description="Disordered" evidence="1">
    <location>
        <begin position="1"/>
        <end position="140"/>
    </location>
</feature>
<accession>A0A1V3XA76</accession>
<dbReference type="AlphaFoldDB" id="A0A1V3XA76"/>
<dbReference type="Proteomes" id="UP000189229">
    <property type="component" value="Unassembled WGS sequence"/>
</dbReference>
<name>A0A1V3XA76_MYCKA</name>
<sequence length="140" mass="15129">MVARCARPTSCTATTAVPSWTRTPPPDRLLATVIGASQLTGRRPATPAQPMTTPAGPPPDEHHRDAHRQGNSRADVAAHRPTRQCEPEYHPDSNDPPNTELIEPGQCRPHRALRSRDAIAATRTPAATAPTNPMAMLRAR</sequence>
<feature type="compositionally biased region" description="Low complexity" evidence="1">
    <location>
        <begin position="118"/>
        <end position="140"/>
    </location>
</feature>
<evidence type="ECO:0000313" key="3">
    <source>
        <dbReference type="Proteomes" id="UP000189229"/>
    </source>
</evidence>
<organism evidence="2 3">
    <name type="scientific">Mycobacterium kansasii</name>
    <dbReference type="NCBI Taxonomy" id="1768"/>
    <lineage>
        <taxon>Bacteria</taxon>
        <taxon>Bacillati</taxon>
        <taxon>Actinomycetota</taxon>
        <taxon>Actinomycetes</taxon>
        <taxon>Mycobacteriales</taxon>
        <taxon>Mycobacteriaceae</taxon>
        <taxon>Mycobacterium</taxon>
    </lineage>
</organism>
<protein>
    <submittedName>
        <fullName evidence="2">Uncharacterized protein</fullName>
    </submittedName>
</protein>